<sequence length="149" mass="16468">MFKHLIGSASEKVKNSIELGAVRKFAEAIGDPNPLFIDEETGLRSRYERNLTPPTFPVTLNYGTIGGLKLPSKGLIHGEQSFHYEKPLLVGDTVYCSSKLVNYRERTGSGGSMGMLTIERMGETKDGELLFTMKQVVIITEAVRKVMSV</sequence>
<protein>
    <submittedName>
        <fullName evidence="2">MaoC family dehydratase</fullName>
    </submittedName>
</protein>
<dbReference type="Proteomes" id="UP000441585">
    <property type="component" value="Unassembled WGS sequence"/>
</dbReference>
<dbReference type="InterPro" id="IPR029069">
    <property type="entry name" value="HotDog_dom_sf"/>
</dbReference>
<name>A0A6I2M6U5_9BACI</name>
<comment type="caution">
    <text evidence="2">The sequence shown here is derived from an EMBL/GenBank/DDBJ whole genome shotgun (WGS) entry which is preliminary data.</text>
</comment>
<dbReference type="RefSeq" id="WP_070877485.1">
    <property type="nucleotide sequence ID" value="NZ_CAJFZX010000006.1"/>
</dbReference>
<dbReference type="SUPFAM" id="SSF54637">
    <property type="entry name" value="Thioesterase/thiol ester dehydrase-isomerase"/>
    <property type="match status" value="1"/>
</dbReference>
<dbReference type="CDD" id="cd03441">
    <property type="entry name" value="R_hydratase_like"/>
    <property type="match status" value="1"/>
</dbReference>
<dbReference type="PIRSF" id="PIRSF018072">
    <property type="entry name" value="UCP018072"/>
    <property type="match status" value="1"/>
</dbReference>
<evidence type="ECO:0000259" key="1">
    <source>
        <dbReference type="Pfam" id="PF13452"/>
    </source>
</evidence>
<gene>
    <name evidence="2" type="ORF">GJU41_08110</name>
</gene>
<evidence type="ECO:0000313" key="3">
    <source>
        <dbReference type="Proteomes" id="UP000441585"/>
    </source>
</evidence>
<dbReference type="InterPro" id="IPR016709">
    <property type="entry name" value="HadA-like"/>
</dbReference>
<dbReference type="Gene3D" id="3.10.129.10">
    <property type="entry name" value="Hotdog Thioesterase"/>
    <property type="match status" value="1"/>
</dbReference>
<dbReference type="InterPro" id="IPR039569">
    <property type="entry name" value="FAS1-like_DH_region"/>
</dbReference>
<proteinExistence type="predicted"/>
<reference evidence="2 3" key="1">
    <citation type="submission" date="2019-11" db="EMBL/GenBank/DDBJ databases">
        <title>Bacillus idriensis genome.</title>
        <authorList>
            <person name="Konopka E.N."/>
            <person name="Newman J.D."/>
        </authorList>
    </citation>
    <scope>NUCLEOTIDE SEQUENCE [LARGE SCALE GENOMIC DNA]</scope>
    <source>
        <strain evidence="2 3">DSM 19097</strain>
    </source>
</reference>
<keyword evidence="3" id="KW-1185">Reference proteome</keyword>
<dbReference type="AlphaFoldDB" id="A0A6I2M6U5"/>
<feature type="domain" description="FAS1-like dehydratase" evidence="1">
    <location>
        <begin position="5"/>
        <end position="132"/>
    </location>
</feature>
<evidence type="ECO:0000313" key="2">
    <source>
        <dbReference type="EMBL" id="MRX53935.1"/>
    </source>
</evidence>
<dbReference type="EMBL" id="WKKF01000001">
    <property type="protein sequence ID" value="MRX53935.1"/>
    <property type="molecule type" value="Genomic_DNA"/>
</dbReference>
<accession>A0A6I2M6U5</accession>
<organism evidence="2 3">
    <name type="scientific">Metabacillus idriensis</name>
    <dbReference type="NCBI Taxonomy" id="324768"/>
    <lineage>
        <taxon>Bacteria</taxon>
        <taxon>Bacillati</taxon>
        <taxon>Bacillota</taxon>
        <taxon>Bacilli</taxon>
        <taxon>Bacillales</taxon>
        <taxon>Bacillaceae</taxon>
        <taxon>Metabacillus</taxon>
    </lineage>
</organism>
<dbReference type="Pfam" id="PF13452">
    <property type="entry name" value="FAS1_DH_region"/>
    <property type="match status" value="1"/>
</dbReference>